<dbReference type="AlphaFoldDB" id="A0A0D7AT61"/>
<protein>
    <submittedName>
        <fullName evidence="1">Uncharacterized protein</fullName>
    </submittedName>
</protein>
<evidence type="ECO:0000313" key="1">
    <source>
        <dbReference type="EMBL" id="KIY61019.1"/>
    </source>
</evidence>
<accession>A0A0D7AT61</accession>
<evidence type="ECO:0000313" key="2">
    <source>
        <dbReference type="Proteomes" id="UP000054007"/>
    </source>
</evidence>
<reference evidence="1 2" key="1">
    <citation type="journal article" date="2015" name="Fungal Genet. Biol.">
        <title>Evolution of novel wood decay mechanisms in Agaricales revealed by the genome sequences of Fistulina hepatica and Cylindrobasidium torrendii.</title>
        <authorList>
            <person name="Floudas D."/>
            <person name="Held B.W."/>
            <person name="Riley R."/>
            <person name="Nagy L.G."/>
            <person name="Koehler G."/>
            <person name="Ransdell A.S."/>
            <person name="Younus H."/>
            <person name="Chow J."/>
            <person name="Chiniquy J."/>
            <person name="Lipzen A."/>
            <person name="Tritt A."/>
            <person name="Sun H."/>
            <person name="Haridas S."/>
            <person name="LaButti K."/>
            <person name="Ohm R.A."/>
            <person name="Kues U."/>
            <person name="Blanchette R.A."/>
            <person name="Grigoriev I.V."/>
            <person name="Minto R.E."/>
            <person name="Hibbett D.S."/>
        </authorList>
    </citation>
    <scope>NUCLEOTIDE SEQUENCE [LARGE SCALE GENOMIC DNA]</scope>
    <source>
        <strain evidence="1 2">FP15055 ss-10</strain>
    </source>
</reference>
<keyword evidence="2" id="KW-1185">Reference proteome</keyword>
<dbReference type="OrthoDB" id="3259294at2759"/>
<dbReference type="Proteomes" id="UP000054007">
    <property type="component" value="Unassembled WGS sequence"/>
</dbReference>
<dbReference type="STRING" id="1314674.A0A0D7AT61"/>
<name>A0A0D7AT61_9AGAR</name>
<gene>
    <name evidence="1" type="ORF">CYLTODRAFT_363454</name>
</gene>
<sequence>MYNLDDGHPLFTTHHVTLCGESDSLIPNVVGGALPRKDKGDYDFYCATMLVLFKPWRQPEDLKHPNQSWGEAYREFEFSKRQVQLMSNFNLRHECLDARDDFRYQMEKDANT</sequence>
<organism evidence="1 2">
    <name type="scientific">Cylindrobasidium torrendii FP15055 ss-10</name>
    <dbReference type="NCBI Taxonomy" id="1314674"/>
    <lineage>
        <taxon>Eukaryota</taxon>
        <taxon>Fungi</taxon>
        <taxon>Dikarya</taxon>
        <taxon>Basidiomycota</taxon>
        <taxon>Agaricomycotina</taxon>
        <taxon>Agaricomycetes</taxon>
        <taxon>Agaricomycetidae</taxon>
        <taxon>Agaricales</taxon>
        <taxon>Marasmiineae</taxon>
        <taxon>Physalacriaceae</taxon>
        <taxon>Cylindrobasidium</taxon>
    </lineage>
</organism>
<dbReference type="EMBL" id="KN881097">
    <property type="protein sequence ID" value="KIY61019.1"/>
    <property type="molecule type" value="Genomic_DNA"/>
</dbReference>
<proteinExistence type="predicted"/>
<feature type="non-terminal residue" evidence="1">
    <location>
        <position position="112"/>
    </location>
</feature>